<protein>
    <submittedName>
        <fullName evidence="2">Tm-1-like ATP-binding domain-containing protein</fullName>
    </submittedName>
</protein>
<feature type="domain" description="UPF0261" evidence="1">
    <location>
        <begin position="2"/>
        <end position="40"/>
    </location>
</feature>
<keyword evidence="3" id="KW-1185">Reference proteome</keyword>
<dbReference type="EMBL" id="JAPNNL010000044">
    <property type="protein sequence ID" value="MDA0634528.1"/>
    <property type="molecule type" value="Genomic_DNA"/>
</dbReference>
<dbReference type="InterPro" id="IPR044122">
    <property type="entry name" value="UPF0261_N"/>
</dbReference>
<sequence length="50" mass="5412">MTVVLVGTLDTKGEEYGWLRDRLIELGQDVLMIDAGVAAPGVSYPVDHPN</sequence>
<organism evidence="2 3">
    <name type="scientific">Nonomuraea corallina</name>
    <dbReference type="NCBI Taxonomy" id="2989783"/>
    <lineage>
        <taxon>Bacteria</taxon>
        <taxon>Bacillati</taxon>
        <taxon>Actinomycetota</taxon>
        <taxon>Actinomycetes</taxon>
        <taxon>Streptosporangiales</taxon>
        <taxon>Streptosporangiaceae</taxon>
        <taxon>Nonomuraea</taxon>
    </lineage>
</organism>
<evidence type="ECO:0000313" key="2">
    <source>
        <dbReference type="EMBL" id="MDA0634528.1"/>
    </source>
</evidence>
<name>A0ABT4SBF0_9ACTN</name>
<dbReference type="Pfam" id="PF06792">
    <property type="entry name" value="UPF0261"/>
    <property type="match status" value="1"/>
</dbReference>
<reference evidence="2" key="1">
    <citation type="submission" date="2022-11" db="EMBL/GenBank/DDBJ databases">
        <title>Nonomuraea corallina sp. nov., a new species of the genus Nonomuraea isolated from sea side sediment in Thai sea.</title>
        <authorList>
            <person name="Ngamcharungchit C."/>
            <person name="Matsumoto A."/>
            <person name="Suriyachadkun C."/>
            <person name="Panbangred W."/>
            <person name="Inahashi Y."/>
            <person name="Intra B."/>
        </authorList>
    </citation>
    <scope>NUCLEOTIDE SEQUENCE</scope>
    <source>
        <strain evidence="2">MCN248</strain>
    </source>
</reference>
<comment type="caution">
    <text evidence="2">The sequence shown here is derived from an EMBL/GenBank/DDBJ whole genome shotgun (WGS) entry which is preliminary data.</text>
</comment>
<accession>A0ABT4SBF0</accession>
<dbReference type="Proteomes" id="UP001144036">
    <property type="component" value="Unassembled WGS sequence"/>
</dbReference>
<feature type="non-terminal residue" evidence="2">
    <location>
        <position position="50"/>
    </location>
</feature>
<evidence type="ECO:0000313" key="3">
    <source>
        <dbReference type="Proteomes" id="UP001144036"/>
    </source>
</evidence>
<evidence type="ECO:0000259" key="1">
    <source>
        <dbReference type="Pfam" id="PF06792"/>
    </source>
</evidence>
<gene>
    <name evidence="2" type="ORF">OUY22_13975</name>
</gene>
<proteinExistence type="predicted"/>